<evidence type="ECO:0000313" key="2">
    <source>
        <dbReference type="EMBL" id="KAJ7762550.1"/>
    </source>
</evidence>
<feature type="compositionally biased region" description="Low complexity" evidence="1">
    <location>
        <begin position="13"/>
        <end position="29"/>
    </location>
</feature>
<dbReference type="InterPro" id="IPR037176">
    <property type="entry name" value="Osmotin/thaumatin-like_sf"/>
</dbReference>
<reference evidence="2" key="1">
    <citation type="submission" date="2023-03" db="EMBL/GenBank/DDBJ databases">
        <title>Massive genome expansion in bonnet fungi (Mycena s.s.) driven by repeated elements and novel gene families across ecological guilds.</title>
        <authorList>
            <consortium name="Lawrence Berkeley National Laboratory"/>
            <person name="Harder C.B."/>
            <person name="Miyauchi S."/>
            <person name="Viragh M."/>
            <person name="Kuo A."/>
            <person name="Thoen E."/>
            <person name="Andreopoulos B."/>
            <person name="Lu D."/>
            <person name="Skrede I."/>
            <person name="Drula E."/>
            <person name="Henrissat B."/>
            <person name="Morin E."/>
            <person name="Kohler A."/>
            <person name="Barry K."/>
            <person name="LaButti K."/>
            <person name="Morin E."/>
            <person name="Salamov A."/>
            <person name="Lipzen A."/>
            <person name="Mereny Z."/>
            <person name="Hegedus B."/>
            <person name="Baldrian P."/>
            <person name="Stursova M."/>
            <person name="Weitz H."/>
            <person name="Taylor A."/>
            <person name="Grigoriev I.V."/>
            <person name="Nagy L.G."/>
            <person name="Martin F."/>
            <person name="Kauserud H."/>
        </authorList>
    </citation>
    <scope>NUCLEOTIDE SEQUENCE</scope>
    <source>
        <strain evidence="2">CBHHK182m</strain>
    </source>
</reference>
<proteinExistence type="predicted"/>
<evidence type="ECO:0008006" key="4">
    <source>
        <dbReference type="Google" id="ProtNLM"/>
    </source>
</evidence>
<dbReference type="EMBL" id="JARKIB010000032">
    <property type="protein sequence ID" value="KAJ7762550.1"/>
    <property type="molecule type" value="Genomic_DNA"/>
</dbReference>
<dbReference type="Proteomes" id="UP001215598">
    <property type="component" value="Unassembled WGS sequence"/>
</dbReference>
<gene>
    <name evidence="2" type="ORF">B0H16DRAFT_1311828</name>
</gene>
<organism evidence="2 3">
    <name type="scientific">Mycena metata</name>
    <dbReference type="NCBI Taxonomy" id="1033252"/>
    <lineage>
        <taxon>Eukaryota</taxon>
        <taxon>Fungi</taxon>
        <taxon>Dikarya</taxon>
        <taxon>Basidiomycota</taxon>
        <taxon>Agaricomycotina</taxon>
        <taxon>Agaricomycetes</taxon>
        <taxon>Agaricomycetidae</taxon>
        <taxon>Agaricales</taxon>
        <taxon>Marasmiineae</taxon>
        <taxon>Mycenaceae</taxon>
        <taxon>Mycena</taxon>
    </lineage>
</organism>
<sequence length="237" mass="23779">MHRRRSCKAPGVSSTLTTSTAISTTETSSTNAEVKTTVTAAVTKLTTAEGTTTATKQTTAAVTTAAASTGTAASTSSSGGHQFTLTNKCSSAVKPVVVSTACGYSPRCADAFTAALPSPGSLAAGGTTTITIPNDFVGRIFAQDGSCGAKGESCTMLEFNLDADSFYTPNSYDISNIQGFTQSISLGAAGCSTVTCTSPSCGCENAYPIGDMTGCGNDLPVKACGKGNIAFDVVFCP</sequence>
<keyword evidence="3" id="KW-1185">Reference proteome</keyword>
<dbReference type="Gene3D" id="2.60.110.10">
    <property type="entry name" value="Thaumatin"/>
    <property type="match status" value="1"/>
</dbReference>
<accession>A0AAD7NHL0</accession>
<evidence type="ECO:0000256" key="1">
    <source>
        <dbReference type="SAM" id="MobiDB-lite"/>
    </source>
</evidence>
<dbReference type="AlphaFoldDB" id="A0AAD7NHL0"/>
<feature type="region of interest" description="Disordered" evidence="1">
    <location>
        <begin position="1"/>
        <end position="29"/>
    </location>
</feature>
<name>A0AAD7NHL0_9AGAR</name>
<protein>
    <recommendedName>
        <fullName evidence="4">Thaumatin-like protein</fullName>
    </recommendedName>
</protein>
<dbReference type="SUPFAM" id="SSF49870">
    <property type="entry name" value="Osmotin, thaumatin-like protein"/>
    <property type="match status" value="1"/>
</dbReference>
<evidence type="ECO:0000313" key="3">
    <source>
        <dbReference type="Proteomes" id="UP001215598"/>
    </source>
</evidence>
<comment type="caution">
    <text evidence="2">The sequence shown here is derived from an EMBL/GenBank/DDBJ whole genome shotgun (WGS) entry which is preliminary data.</text>
</comment>